<feature type="compositionally biased region" description="Acidic residues" evidence="1">
    <location>
        <begin position="1"/>
        <end position="14"/>
    </location>
</feature>
<reference evidence="2" key="2">
    <citation type="journal article" date="2015" name="Data Brief">
        <title>Shoot transcriptome of the giant reed, Arundo donax.</title>
        <authorList>
            <person name="Barrero R.A."/>
            <person name="Guerrero F.D."/>
            <person name="Moolhuijzen P."/>
            <person name="Goolsby J.A."/>
            <person name="Tidwell J."/>
            <person name="Bellgard S.E."/>
            <person name="Bellgard M.I."/>
        </authorList>
    </citation>
    <scope>NUCLEOTIDE SEQUENCE</scope>
    <source>
        <tissue evidence="2">Shoot tissue taken approximately 20 cm above the soil surface</tissue>
    </source>
</reference>
<sequence>MEEQAGEMGEAAEQEEQRSLLDSAGLDG</sequence>
<evidence type="ECO:0000313" key="2">
    <source>
        <dbReference type="EMBL" id="JAE28552.1"/>
    </source>
</evidence>
<reference evidence="2" key="1">
    <citation type="submission" date="2014-09" db="EMBL/GenBank/DDBJ databases">
        <authorList>
            <person name="Magalhaes I.L.F."/>
            <person name="Oliveira U."/>
            <person name="Santos F.R."/>
            <person name="Vidigal T.H.D.A."/>
            <person name="Brescovit A.D."/>
            <person name="Santos A.J."/>
        </authorList>
    </citation>
    <scope>NUCLEOTIDE SEQUENCE</scope>
    <source>
        <tissue evidence="2">Shoot tissue taken approximately 20 cm above the soil surface</tissue>
    </source>
</reference>
<organism evidence="2">
    <name type="scientific">Arundo donax</name>
    <name type="common">Giant reed</name>
    <name type="synonym">Donax arundinaceus</name>
    <dbReference type="NCBI Taxonomy" id="35708"/>
    <lineage>
        <taxon>Eukaryota</taxon>
        <taxon>Viridiplantae</taxon>
        <taxon>Streptophyta</taxon>
        <taxon>Embryophyta</taxon>
        <taxon>Tracheophyta</taxon>
        <taxon>Spermatophyta</taxon>
        <taxon>Magnoliopsida</taxon>
        <taxon>Liliopsida</taxon>
        <taxon>Poales</taxon>
        <taxon>Poaceae</taxon>
        <taxon>PACMAD clade</taxon>
        <taxon>Arundinoideae</taxon>
        <taxon>Arundineae</taxon>
        <taxon>Arundo</taxon>
    </lineage>
</organism>
<accession>A0A0A9GVI1</accession>
<feature type="region of interest" description="Disordered" evidence="1">
    <location>
        <begin position="1"/>
        <end position="28"/>
    </location>
</feature>
<dbReference type="EMBL" id="GBRH01169344">
    <property type="protein sequence ID" value="JAE28552.1"/>
    <property type="molecule type" value="Transcribed_RNA"/>
</dbReference>
<proteinExistence type="predicted"/>
<evidence type="ECO:0000256" key="1">
    <source>
        <dbReference type="SAM" id="MobiDB-lite"/>
    </source>
</evidence>
<dbReference type="AlphaFoldDB" id="A0A0A9GVI1"/>
<protein>
    <submittedName>
        <fullName evidence="2">Uncharacterized protein</fullName>
    </submittedName>
</protein>
<name>A0A0A9GVI1_ARUDO</name>